<gene>
    <name evidence="3" type="ORF">LAX5112_02044</name>
</gene>
<dbReference type="Pfam" id="PF20114">
    <property type="entry name" value="DUF6504"/>
    <property type="match status" value="1"/>
</dbReference>
<evidence type="ECO:0000256" key="1">
    <source>
        <dbReference type="ARBA" id="ARBA00022763"/>
    </source>
</evidence>
<evidence type="ECO:0000313" key="3">
    <source>
        <dbReference type="EMBL" id="CTQ69252.1"/>
    </source>
</evidence>
<sequence>MNDTARACGLRLGEAEADARARIPHLLCEDADPEKDTALLGAVADWCARYTPLVALDGKDGLFLDITGCAHLFKGEEALLKDALERLHRQGFCVAGAIAGTAGAAWALARFGSGGVLADSQERQALAPLPLAALRVSSEAVSGLNQVGLKTIGQLYDRPRAPLTNRFGADLILRLDQALGWQGEAISPRFEAPLISAERRFFDPISQLDDVKAVALSLAGQAAKALERRVEGGRVFELSLFRVDGAVQKFRVGTSSPLRDPKRVLRLFAEKLKADEGAIDAGFGYDLVRLDVLVADKAPAVQSALTANGAVEANASLDDLVDRLGARLGSEHVTRLLPVDRHLPESQTGYVPADFARQDALVWSGFLKSAAAPDLHRARASANPQLGFAEDTRPAEEAKPSSWQEGLMTRPLRLIEPAEEVEALAMVPDGPPLRFRWRRSIYQVVRSEGPERIAPPWWIGANDRPSEAKEGVTRDYFRIEDTEGRRFWLYREGLYERETSRPRWYLQGLFA</sequence>
<dbReference type="PANTHER" id="PTHR35369:SF2">
    <property type="entry name" value="BLR3025 PROTEIN"/>
    <property type="match status" value="1"/>
</dbReference>
<dbReference type="PANTHER" id="PTHR35369">
    <property type="entry name" value="BLR3025 PROTEIN-RELATED"/>
    <property type="match status" value="1"/>
</dbReference>
<dbReference type="InterPro" id="IPR050356">
    <property type="entry name" value="SulA_CellDiv_inhibitor"/>
</dbReference>
<proteinExistence type="predicted"/>
<accession>A0A0M7A443</accession>
<keyword evidence="4" id="KW-1185">Reference proteome</keyword>
<dbReference type="EMBL" id="CXWD01000007">
    <property type="protein sequence ID" value="CTQ69252.1"/>
    <property type="molecule type" value="Genomic_DNA"/>
</dbReference>
<dbReference type="CDD" id="cd03468">
    <property type="entry name" value="PolY_like"/>
    <property type="match status" value="1"/>
</dbReference>
<organism evidence="3 4">
    <name type="scientific">Roseibium alexandrii</name>
    <dbReference type="NCBI Taxonomy" id="388408"/>
    <lineage>
        <taxon>Bacteria</taxon>
        <taxon>Pseudomonadati</taxon>
        <taxon>Pseudomonadota</taxon>
        <taxon>Alphaproteobacteria</taxon>
        <taxon>Hyphomicrobiales</taxon>
        <taxon>Stappiaceae</taxon>
        <taxon>Roseibium</taxon>
    </lineage>
</organism>
<feature type="domain" description="DUF6504" evidence="2">
    <location>
        <begin position="415"/>
        <end position="507"/>
    </location>
</feature>
<dbReference type="GO" id="GO:0006281">
    <property type="term" value="P:DNA repair"/>
    <property type="evidence" value="ECO:0007669"/>
    <property type="project" value="TreeGrafter"/>
</dbReference>
<dbReference type="STRING" id="388408.LAX5112_02044"/>
<dbReference type="InterPro" id="IPR045443">
    <property type="entry name" value="DUF6504"/>
</dbReference>
<evidence type="ECO:0000259" key="2">
    <source>
        <dbReference type="Pfam" id="PF20114"/>
    </source>
</evidence>
<evidence type="ECO:0000313" key="4">
    <source>
        <dbReference type="Proteomes" id="UP000053235"/>
    </source>
</evidence>
<keyword evidence="1" id="KW-0227">DNA damage</keyword>
<name>A0A0M7A443_9HYPH</name>
<dbReference type="AlphaFoldDB" id="A0A0M7A443"/>
<protein>
    <submittedName>
        <fullName evidence="3">DNA polymerase IV</fullName>
    </submittedName>
</protein>
<reference evidence="4" key="1">
    <citation type="submission" date="2015-07" db="EMBL/GenBank/DDBJ databases">
        <authorList>
            <person name="Rodrigo-Torres Lidia"/>
            <person name="Arahal R.David."/>
        </authorList>
    </citation>
    <scope>NUCLEOTIDE SEQUENCE [LARGE SCALE GENOMIC DNA]</scope>
    <source>
        <strain evidence="4">CECT 5112</strain>
    </source>
</reference>
<dbReference type="SUPFAM" id="SSF56672">
    <property type="entry name" value="DNA/RNA polymerases"/>
    <property type="match status" value="1"/>
</dbReference>
<dbReference type="Proteomes" id="UP000053235">
    <property type="component" value="Unassembled WGS sequence"/>
</dbReference>
<dbReference type="InterPro" id="IPR043502">
    <property type="entry name" value="DNA/RNA_pol_sf"/>
</dbReference>